<dbReference type="VEuPathDB" id="MicrosporidiaDB:ECANGB1_2442"/>
<dbReference type="SUPFAM" id="SSF46785">
    <property type="entry name" value="Winged helix' DNA-binding domain"/>
    <property type="match status" value="1"/>
</dbReference>
<dbReference type="PANTHER" id="PTHR10015">
    <property type="entry name" value="HEAT SHOCK TRANSCRIPTION FACTOR"/>
    <property type="match status" value="1"/>
</dbReference>
<dbReference type="EMBL" id="LWDP01000001">
    <property type="protein sequence ID" value="ORD95152.1"/>
    <property type="molecule type" value="Genomic_DNA"/>
</dbReference>
<dbReference type="InterPro" id="IPR036390">
    <property type="entry name" value="WH_DNA-bd_sf"/>
</dbReference>
<dbReference type="Pfam" id="PF00447">
    <property type="entry name" value="HSF_DNA-bind"/>
    <property type="match status" value="1"/>
</dbReference>
<keyword evidence="3" id="KW-0238">DNA-binding</keyword>
<dbReference type="SMART" id="SM00415">
    <property type="entry name" value="HSF"/>
    <property type="match status" value="1"/>
</dbReference>
<dbReference type="Proteomes" id="UP000192639">
    <property type="component" value="Unassembled WGS sequence"/>
</dbReference>
<comment type="caution">
    <text evidence="7">The sequence shown here is derived from an EMBL/GenBank/DDBJ whole genome shotgun (WGS) entry which is preliminary data.</text>
</comment>
<gene>
    <name evidence="7" type="ORF">ECANGB1_2442</name>
</gene>
<dbReference type="InterPro" id="IPR036388">
    <property type="entry name" value="WH-like_DNA-bd_sf"/>
</dbReference>
<keyword evidence="7" id="KW-0346">Stress response</keyword>
<protein>
    <submittedName>
        <fullName evidence="7">Heat shock factor protein</fullName>
    </submittedName>
</protein>
<name>A0A1Y1S9K8_9MICR</name>
<sequence length="232" mass="27145">MGKRQSENEESEGGKKKSNFIARLYSETCNASNKAICFDLEGDKLVIPNKIDFIKSTLCRISSTKDYSSFVRQLNNYGFTKIKTEESDNNCDVYYHQNFHRDHPKLISYVNRDKTKRGDLKQNMGTLVNSLQYLAKCNYRQQKEITEQSERIRQLEIKNQTLYEILGTALRNGFNAYKNKNIPEEVVGSEPLTYRQNGLIFKDDKKQLVHTRQNSESNEDEKPKSLFDEFYF</sequence>
<evidence type="ECO:0000313" key="7">
    <source>
        <dbReference type="EMBL" id="ORD95152.1"/>
    </source>
</evidence>
<dbReference type="GO" id="GO:0005634">
    <property type="term" value="C:nucleus"/>
    <property type="evidence" value="ECO:0007669"/>
    <property type="project" value="UniProtKB-SubCell"/>
</dbReference>
<dbReference type="GO" id="GO:0003700">
    <property type="term" value="F:DNA-binding transcription factor activity"/>
    <property type="evidence" value="ECO:0007669"/>
    <property type="project" value="InterPro"/>
</dbReference>
<dbReference type="OrthoDB" id="60033at2759"/>
<reference evidence="7 8" key="1">
    <citation type="journal article" date="2017" name="Environ. Microbiol.">
        <title>Decay of the glycolytic pathway and adaptation to intranuclear parasitism within Enterocytozoonidae microsporidia.</title>
        <authorList>
            <person name="Wiredu Boakye D."/>
            <person name="Jaroenlak P."/>
            <person name="Prachumwat A."/>
            <person name="Williams T.A."/>
            <person name="Bateman K.S."/>
            <person name="Itsathitphaisarn O."/>
            <person name="Sritunyalucksana K."/>
            <person name="Paszkiewicz K.H."/>
            <person name="Moore K.A."/>
            <person name="Stentiford G.D."/>
            <person name="Williams B.A."/>
        </authorList>
    </citation>
    <scope>NUCLEOTIDE SEQUENCE [LARGE SCALE GENOMIC DNA]</scope>
    <source>
        <strain evidence="7 8">GB1</strain>
    </source>
</reference>
<evidence type="ECO:0000256" key="5">
    <source>
        <dbReference type="RuleBase" id="RU004020"/>
    </source>
</evidence>
<comment type="similarity">
    <text evidence="2 5">Belongs to the HSF family.</text>
</comment>
<keyword evidence="8" id="KW-1185">Reference proteome</keyword>
<organism evidence="7 8">
    <name type="scientific">Enterospora canceri</name>
    <dbReference type="NCBI Taxonomy" id="1081671"/>
    <lineage>
        <taxon>Eukaryota</taxon>
        <taxon>Fungi</taxon>
        <taxon>Fungi incertae sedis</taxon>
        <taxon>Microsporidia</taxon>
        <taxon>Enterocytozoonidae</taxon>
        <taxon>Enterospora</taxon>
    </lineage>
</organism>
<evidence type="ECO:0000259" key="6">
    <source>
        <dbReference type="SMART" id="SM00415"/>
    </source>
</evidence>
<feature type="domain" description="HSF-type DNA-binding" evidence="6">
    <location>
        <begin position="16"/>
        <end position="113"/>
    </location>
</feature>
<evidence type="ECO:0000313" key="8">
    <source>
        <dbReference type="Proteomes" id="UP000192639"/>
    </source>
</evidence>
<accession>A0A1Y1S9K8</accession>
<evidence type="ECO:0000256" key="2">
    <source>
        <dbReference type="ARBA" id="ARBA00006403"/>
    </source>
</evidence>
<dbReference type="AlphaFoldDB" id="A0A1Y1S9K8"/>
<evidence type="ECO:0000256" key="1">
    <source>
        <dbReference type="ARBA" id="ARBA00004123"/>
    </source>
</evidence>
<evidence type="ECO:0000256" key="4">
    <source>
        <dbReference type="ARBA" id="ARBA00023242"/>
    </source>
</evidence>
<dbReference type="PANTHER" id="PTHR10015:SF427">
    <property type="entry name" value="HEAT SHOCK FACTOR PROTEIN"/>
    <property type="match status" value="1"/>
</dbReference>
<evidence type="ECO:0000256" key="3">
    <source>
        <dbReference type="ARBA" id="ARBA00023125"/>
    </source>
</evidence>
<dbReference type="Gene3D" id="1.10.10.10">
    <property type="entry name" value="Winged helix-like DNA-binding domain superfamily/Winged helix DNA-binding domain"/>
    <property type="match status" value="1"/>
</dbReference>
<comment type="subcellular location">
    <subcellularLocation>
        <location evidence="1">Nucleus</location>
    </subcellularLocation>
</comment>
<keyword evidence="4" id="KW-0539">Nucleus</keyword>
<dbReference type="GO" id="GO:0043565">
    <property type="term" value="F:sequence-specific DNA binding"/>
    <property type="evidence" value="ECO:0007669"/>
    <property type="project" value="InterPro"/>
</dbReference>
<dbReference type="InterPro" id="IPR000232">
    <property type="entry name" value="HSF_DNA-bd"/>
</dbReference>
<proteinExistence type="inferred from homology"/>